<feature type="transmembrane region" description="Helical" evidence="1">
    <location>
        <begin position="70"/>
        <end position="94"/>
    </location>
</feature>
<keyword evidence="1" id="KW-1133">Transmembrane helix</keyword>
<feature type="transmembrane region" description="Helical" evidence="1">
    <location>
        <begin position="382"/>
        <end position="401"/>
    </location>
</feature>
<feature type="transmembrane region" description="Helical" evidence="1">
    <location>
        <begin position="114"/>
        <end position="136"/>
    </location>
</feature>
<feature type="transmembrane region" description="Helical" evidence="1">
    <location>
        <begin position="207"/>
        <end position="224"/>
    </location>
</feature>
<organism evidence="2 3">
    <name type="scientific">Fodinibius sediminis</name>
    <dbReference type="NCBI Taxonomy" id="1214077"/>
    <lineage>
        <taxon>Bacteria</taxon>
        <taxon>Pseudomonadati</taxon>
        <taxon>Balneolota</taxon>
        <taxon>Balneolia</taxon>
        <taxon>Balneolales</taxon>
        <taxon>Balneolaceae</taxon>
        <taxon>Fodinibius</taxon>
    </lineage>
</organism>
<keyword evidence="3" id="KW-1185">Reference proteome</keyword>
<protein>
    <recommendedName>
        <fullName evidence="4">O-Antigen ligase</fullName>
    </recommendedName>
</protein>
<evidence type="ECO:0008006" key="4">
    <source>
        <dbReference type="Google" id="ProtNLM"/>
    </source>
</evidence>
<dbReference type="OrthoDB" id="783222at2"/>
<dbReference type="RefSeq" id="WP_142715902.1">
    <property type="nucleotide sequence ID" value="NZ_FXTH01000022.1"/>
</dbReference>
<feature type="transmembrane region" description="Helical" evidence="1">
    <location>
        <begin position="270"/>
        <end position="298"/>
    </location>
</feature>
<accession>A0A521F321</accession>
<keyword evidence="1" id="KW-0472">Membrane</keyword>
<sequence length="431" mass="48531">MIDPVKTYHKTETGRRVIDTFFKCWALVLPITSVLLVPFIQGTTPAYMMAFLSVPLIVAFATVREIKEYFYLLLLIAIAYITLNLVSQFLLSLYGHMDLSSLPLVDPLSFTRKFVLRPTLFTQSLYLAACLLTFLFVCKWYHPSWDPYIFAGILLLVAYGFYEVFYFWLTGTSGDFLSNRVFNERYFGSSTQVMNIAGLSTLRMKSLTGEASMFAFTVLPYWVLALHKQKYLIGGILTLALLFSTSTTAILGIFTYLVVLVFSGKVGWKYLVAGGAGIVLITIIKYQAVFSVFNELILKKLSGASISGNVRLSNMINSLTFWWEAPLPTKIFGLGFGYIRSTDFFSTILVNNGLLGLTVFLTVFAYPILILGRTSKEFGLKAALIIILVTMLIAVTEYTYLPTWLFLGMSYHYLPSPGNSFSKQLFRLENS</sequence>
<feature type="transmembrane region" description="Helical" evidence="1">
    <location>
        <begin position="345"/>
        <end position="370"/>
    </location>
</feature>
<proteinExistence type="predicted"/>
<dbReference type="AlphaFoldDB" id="A0A521F321"/>
<gene>
    <name evidence="2" type="ORF">SAMN06265218_12255</name>
</gene>
<feature type="transmembrane region" description="Helical" evidence="1">
    <location>
        <begin position="231"/>
        <end position="258"/>
    </location>
</feature>
<evidence type="ECO:0000313" key="3">
    <source>
        <dbReference type="Proteomes" id="UP000317593"/>
    </source>
</evidence>
<dbReference type="Proteomes" id="UP000317593">
    <property type="component" value="Unassembled WGS sequence"/>
</dbReference>
<feature type="transmembrane region" description="Helical" evidence="1">
    <location>
        <begin position="148"/>
        <end position="169"/>
    </location>
</feature>
<name>A0A521F321_9BACT</name>
<evidence type="ECO:0000313" key="2">
    <source>
        <dbReference type="EMBL" id="SMO90584.1"/>
    </source>
</evidence>
<feature type="transmembrane region" description="Helical" evidence="1">
    <location>
        <begin position="21"/>
        <end position="40"/>
    </location>
</feature>
<feature type="transmembrane region" description="Helical" evidence="1">
    <location>
        <begin position="46"/>
        <end position="63"/>
    </location>
</feature>
<dbReference type="EMBL" id="FXTH01000022">
    <property type="protein sequence ID" value="SMO90584.1"/>
    <property type="molecule type" value="Genomic_DNA"/>
</dbReference>
<keyword evidence="1" id="KW-0812">Transmembrane</keyword>
<reference evidence="2 3" key="1">
    <citation type="submission" date="2017-05" db="EMBL/GenBank/DDBJ databases">
        <authorList>
            <person name="Varghese N."/>
            <person name="Submissions S."/>
        </authorList>
    </citation>
    <scope>NUCLEOTIDE SEQUENCE [LARGE SCALE GENOMIC DNA]</scope>
    <source>
        <strain evidence="2 3">DSM 21194</strain>
    </source>
</reference>
<evidence type="ECO:0000256" key="1">
    <source>
        <dbReference type="SAM" id="Phobius"/>
    </source>
</evidence>